<organism evidence="5">
    <name type="scientific">Vanderwaltozyma polyspora (strain ATCC 22028 / DSM 70294 / BCRC 21397 / CBS 2163 / NBRC 10782 / NRRL Y-8283 / UCD 57-17)</name>
    <name type="common">Kluyveromyces polysporus</name>
    <dbReference type="NCBI Taxonomy" id="436907"/>
    <lineage>
        <taxon>Eukaryota</taxon>
        <taxon>Fungi</taxon>
        <taxon>Dikarya</taxon>
        <taxon>Ascomycota</taxon>
        <taxon>Saccharomycotina</taxon>
        <taxon>Saccharomycetes</taxon>
        <taxon>Saccharomycetales</taxon>
        <taxon>Saccharomycetaceae</taxon>
        <taxon>Vanderwaltozyma</taxon>
    </lineage>
</organism>
<feature type="compositionally biased region" description="Basic and acidic residues" evidence="3">
    <location>
        <begin position="474"/>
        <end position="483"/>
    </location>
</feature>
<evidence type="ECO:0000256" key="3">
    <source>
        <dbReference type="SAM" id="MobiDB-lite"/>
    </source>
</evidence>
<dbReference type="InterPro" id="IPR001611">
    <property type="entry name" value="Leu-rich_rpt"/>
</dbReference>
<dbReference type="PhylomeDB" id="A7TKG0"/>
<dbReference type="InterPro" id="IPR052574">
    <property type="entry name" value="CDIRP"/>
</dbReference>
<reference evidence="4 5" key="1">
    <citation type="journal article" date="2007" name="Proc. Natl. Acad. Sci. U.S.A.">
        <title>Independent sorting-out of thousands of duplicated gene pairs in two yeast species descended from a whole-genome duplication.</title>
        <authorList>
            <person name="Scannell D.R."/>
            <person name="Frank A.C."/>
            <person name="Conant G.C."/>
            <person name="Byrne K.P."/>
            <person name="Woolfit M."/>
            <person name="Wolfe K.H."/>
        </authorList>
    </citation>
    <scope>NUCLEOTIDE SEQUENCE [LARGE SCALE GENOMIC DNA]</scope>
    <source>
        <strain evidence="5">ATCC 22028 / DSM 70294 / BCRC 21397 / CBS 2163 / NBRC 10782 / NRRL Y-8283 / UCD 57-17</strain>
    </source>
</reference>
<name>A7TKG0_VANPO</name>
<dbReference type="Gene3D" id="3.80.10.10">
    <property type="entry name" value="Ribonuclease Inhibitor"/>
    <property type="match status" value="2"/>
</dbReference>
<dbReference type="eggNOG" id="KOG0531">
    <property type="taxonomic scope" value="Eukaryota"/>
</dbReference>
<evidence type="ECO:0000313" key="4">
    <source>
        <dbReference type="EMBL" id="EDO17287.1"/>
    </source>
</evidence>
<dbReference type="HOGENOM" id="CLU_340727_0_0_1"/>
<dbReference type="OrthoDB" id="7451790at2759"/>
<feature type="compositionally biased region" description="Low complexity" evidence="3">
    <location>
        <begin position="454"/>
        <end position="466"/>
    </location>
</feature>
<evidence type="ECO:0000256" key="1">
    <source>
        <dbReference type="ARBA" id="ARBA00022614"/>
    </source>
</evidence>
<dbReference type="KEGG" id="vpo:Kpol_538p47"/>
<keyword evidence="1" id="KW-0433">Leucine-rich repeat</keyword>
<dbReference type="Proteomes" id="UP000000267">
    <property type="component" value="Unassembled WGS sequence"/>
</dbReference>
<accession>A7TKG0</accession>
<dbReference type="PANTHER" id="PTHR47566:SF1">
    <property type="entry name" value="PROTEIN NUD1"/>
    <property type="match status" value="1"/>
</dbReference>
<keyword evidence="5" id="KW-1185">Reference proteome</keyword>
<feature type="region of interest" description="Disordered" evidence="3">
    <location>
        <begin position="48"/>
        <end position="72"/>
    </location>
</feature>
<dbReference type="GO" id="GO:0061499">
    <property type="term" value="C:outer plaque of mitotic spindle pole body"/>
    <property type="evidence" value="ECO:0007669"/>
    <property type="project" value="TreeGrafter"/>
</dbReference>
<dbReference type="GO" id="GO:1902412">
    <property type="term" value="P:regulation of mitotic cytokinesis"/>
    <property type="evidence" value="ECO:0007669"/>
    <property type="project" value="TreeGrafter"/>
</dbReference>
<feature type="compositionally biased region" description="Polar residues" evidence="3">
    <location>
        <begin position="527"/>
        <end position="536"/>
    </location>
</feature>
<feature type="region of interest" description="Disordered" evidence="3">
    <location>
        <begin position="448"/>
        <end position="506"/>
    </location>
</feature>
<protein>
    <submittedName>
        <fullName evidence="4">Uncharacterized protein</fullName>
    </submittedName>
</protein>
<evidence type="ECO:0000313" key="5">
    <source>
        <dbReference type="Proteomes" id="UP000000267"/>
    </source>
</evidence>
<feature type="compositionally biased region" description="Basic and acidic residues" evidence="3">
    <location>
        <begin position="537"/>
        <end position="546"/>
    </location>
</feature>
<gene>
    <name evidence="4" type="ORF">Kpol_538p47</name>
</gene>
<dbReference type="InParanoid" id="A7TKG0"/>
<dbReference type="RefSeq" id="XP_001645145.1">
    <property type="nucleotide sequence ID" value="XM_001645095.1"/>
</dbReference>
<dbReference type="OMA" id="TNTFKRH"/>
<dbReference type="GO" id="GO:0031028">
    <property type="term" value="P:septation initiation signaling"/>
    <property type="evidence" value="ECO:0007669"/>
    <property type="project" value="TreeGrafter"/>
</dbReference>
<feature type="region of interest" description="Disordered" evidence="3">
    <location>
        <begin position="525"/>
        <end position="546"/>
    </location>
</feature>
<dbReference type="EMBL" id="DS480407">
    <property type="protein sequence ID" value="EDO17287.1"/>
    <property type="molecule type" value="Genomic_DNA"/>
</dbReference>
<dbReference type="PROSITE" id="PS51450">
    <property type="entry name" value="LRR"/>
    <property type="match status" value="2"/>
</dbReference>
<dbReference type="GeneID" id="5545493"/>
<proteinExistence type="predicted"/>
<dbReference type="InterPro" id="IPR032675">
    <property type="entry name" value="LRR_dom_sf"/>
</dbReference>
<dbReference type="PANTHER" id="PTHR47566">
    <property type="match status" value="1"/>
</dbReference>
<sequence>MSSVVHESGTDDDSPSKVLAEDLREFHISSPLENVKVKKYDFETTVEEIDDGESSTTQETVEAPRGGKKNFKQYLPNHEFSDSKFITRIEDPGNDSSVVGDHSNVIDGSLILRSKNGSSGNGYLKKLEDWSLDDEGTVQRKIGTKNESNKENYDPPQWKHHLLLNGNIDNNNSGNNNKLSNLKAKDPESDLIVTTSFSDISGIPTNTFKNHNSNKSNRMDSGKKSLMEAPIGVRNENKILKYEFNEEIMQHDISEDFADDPAAFANNVFDNMMKKQRSMHQLPNVSGIKGTEESDENLDEGYSTDPVRAAHDVFNGIIKKNKRHSYEFQTVKSKGPRRKISNTTTTTNTSINSNFKIKSLDTEPKKKLEEFESDSSYLGDTPSLMSSPVLQRYSETNSKYEFKLNQELANKKKMTNNVPLIKPEALGLVFNQGTGVWEKPNKTFSSQDISSSRTVDNITTTNNSDITVEEQSEISEREKHKAEPLANYTGMDLSSLDDTPIDTPKINPKFLLRRNENDRTKKLDSILPSSSVNNYEGNKDSKHQSHGDITRISQVFDSSFYQNKQKLISVLTDVITLYQDKKETQWEKIDAIDLANQNLVSLVGMNELLPNLEEIDLKNNEINSLSGLPSGIIILNMSENKLSNNFISLENYQELEDIDLSSNALKFNLNFLSHNKHLKKVNLRYNGVESLNGLGNSRLISLDLRDNSIEGELDFNKIINSENIKCWESIQELRLDGNEITRICNIYRLRNLKKITLLNNPIVEFDIGKDTLPQLEEFEINKNDVLNVRCKKKIFPFPSIRKLKIGWLNLNNMIVEEKQNIPFTLEEIEIIGNTEMGNEKNDKNIEGIKEVIMSLPVGTSKLAIENINLKGKLIEHAEEKLPILQEINFNRCGITSLYELMLFLPNLSITKLTLIDNPLVSNCNRQETQEMEQIIKKACPNLQDLTLN</sequence>
<keyword evidence="2" id="KW-0677">Repeat</keyword>
<evidence type="ECO:0000256" key="2">
    <source>
        <dbReference type="ARBA" id="ARBA00022737"/>
    </source>
</evidence>
<dbReference type="AlphaFoldDB" id="A7TKG0"/>
<dbReference type="STRING" id="436907.A7TKG0"/>
<dbReference type="SUPFAM" id="SSF52058">
    <property type="entry name" value="L domain-like"/>
    <property type="match status" value="1"/>
</dbReference>
<dbReference type="GO" id="GO:0035591">
    <property type="term" value="F:signaling adaptor activity"/>
    <property type="evidence" value="ECO:0007669"/>
    <property type="project" value="TreeGrafter"/>
</dbReference>
<dbReference type="FunCoup" id="A7TKG0">
    <property type="interactions" value="232"/>
</dbReference>